<name>W9S583_9ROSA</name>
<reference evidence="3" key="1">
    <citation type="submission" date="2013-01" db="EMBL/GenBank/DDBJ databases">
        <title>Draft Genome Sequence of a Mulberry Tree, Morus notabilis C.K. Schneid.</title>
        <authorList>
            <person name="He N."/>
            <person name="Zhao S."/>
        </authorList>
    </citation>
    <scope>NUCLEOTIDE SEQUENCE</scope>
</reference>
<evidence type="ECO:0000313" key="2">
    <source>
        <dbReference type="EMBL" id="EXC26240.1"/>
    </source>
</evidence>
<dbReference type="Proteomes" id="UP000030645">
    <property type="component" value="Unassembled WGS sequence"/>
</dbReference>
<organism evidence="2 3">
    <name type="scientific">Morus notabilis</name>
    <dbReference type="NCBI Taxonomy" id="981085"/>
    <lineage>
        <taxon>Eukaryota</taxon>
        <taxon>Viridiplantae</taxon>
        <taxon>Streptophyta</taxon>
        <taxon>Embryophyta</taxon>
        <taxon>Tracheophyta</taxon>
        <taxon>Spermatophyta</taxon>
        <taxon>Magnoliopsida</taxon>
        <taxon>eudicotyledons</taxon>
        <taxon>Gunneridae</taxon>
        <taxon>Pentapetalae</taxon>
        <taxon>rosids</taxon>
        <taxon>fabids</taxon>
        <taxon>Rosales</taxon>
        <taxon>Moraceae</taxon>
        <taxon>Moreae</taxon>
        <taxon>Morus</taxon>
    </lineage>
</organism>
<evidence type="ECO:0000313" key="3">
    <source>
        <dbReference type="Proteomes" id="UP000030645"/>
    </source>
</evidence>
<protein>
    <submittedName>
        <fullName evidence="2">Uncharacterized protein</fullName>
    </submittedName>
</protein>
<sequence>MQTQRFQGFISFVSSQKALLKFVGNNSMHLLLQISLFDILAQKADKWFSQTHPVILLLKTKLLLLLEALEPLLEDDSVGIDKTVPPLISSDIDSCSIVFPASSLTLEPNNNPRKNHRKCQKQQKASVPELRASSECEANSRAHIWYESRTNEASSIARTPYEGVRRDCLTLDLPRGTPTYCEVHNINHMQQNRQEWKRMKMKGVQVVFGYGLKGTTGFKIFSSISWSTDKPKRIQDHSGTRKLHRDLDWIPIKQYINEKLLR</sequence>
<gene>
    <name evidence="2" type="ORF">L484_022812</name>
</gene>
<feature type="region of interest" description="Disordered" evidence="1">
    <location>
        <begin position="107"/>
        <end position="126"/>
    </location>
</feature>
<dbReference type="EMBL" id="KE346101">
    <property type="protein sequence ID" value="EXC26240.1"/>
    <property type="molecule type" value="Genomic_DNA"/>
</dbReference>
<dbReference type="AlphaFoldDB" id="W9S583"/>
<accession>W9S583</accession>
<proteinExistence type="predicted"/>
<evidence type="ECO:0000256" key="1">
    <source>
        <dbReference type="SAM" id="MobiDB-lite"/>
    </source>
</evidence>
<keyword evidence="3" id="KW-1185">Reference proteome</keyword>